<sequence>MDNYGIVFALAGAILAALLSGIGSAKGVGMGGEAAAGVITEDPSKFGKVLILQLLPGTQGIYGLLIAFITLSQIGVLGGKSDMSLAVGLLYFGACMPMAFVGYYSAVKQARASVASIAVVAKKPDQFGKAMIFSAMVETYAILALLISVLAIVGIGSLNI</sequence>
<dbReference type="SUPFAM" id="SSF81333">
    <property type="entry name" value="F1F0 ATP synthase subunit C"/>
    <property type="match status" value="2"/>
</dbReference>
<dbReference type="RefSeq" id="WP_115483552.1">
    <property type="nucleotide sequence ID" value="NZ_QRCT01000051.1"/>
</dbReference>
<dbReference type="InterPro" id="IPR002379">
    <property type="entry name" value="ATPase_proteolipid_c-like_dom"/>
</dbReference>
<evidence type="ECO:0000256" key="4">
    <source>
        <dbReference type="ARBA" id="ARBA00023136"/>
    </source>
</evidence>
<dbReference type="CDD" id="cd18180">
    <property type="entry name" value="ATP-synt_Vo_Ao_c_NTPK_rpt2"/>
    <property type="match status" value="1"/>
</dbReference>
<dbReference type="GO" id="GO:0033177">
    <property type="term" value="C:proton-transporting two-sector ATPase complex, proton-transporting domain"/>
    <property type="evidence" value="ECO:0007669"/>
    <property type="project" value="InterPro"/>
</dbReference>
<dbReference type="AlphaFoldDB" id="A0A371AQV6"/>
<keyword evidence="4 5" id="KW-0472">Membrane</keyword>
<dbReference type="EMBL" id="QRCT01000051">
    <property type="protein sequence ID" value="RDU21820.1"/>
    <property type="molecule type" value="Genomic_DNA"/>
</dbReference>
<dbReference type="GO" id="GO:0015078">
    <property type="term" value="F:proton transmembrane transporter activity"/>
    <property type="evidence" value="ECO:0007669"/>
    <property type="project" value="InterPro"/>
</dbReference>
<dbReference type="Pfam" id="PF00137">
    <property type="entry name" value="ATP-synt_C"/>
    <property type="match status" value="2"/>
</dbReference>
<feature type="domain" description="V-ATPase proteolipid subunit C-like" evidence="6">
    <location>
        <begin position="12"/>
        <end position="69"/>
    </location>
</feature>
<accession>A0A371AQV6</accession>
<evidence type="ECO:0000259" key="6">
    <source>
        <dbReference type="Pfam" id="PF00137"/>
    </source>
</evidence>
<dbReference type="CDD" id="cd18179">
    <property type="entry name" value="ATP-synt_Vo_Ao_c_NTPK_rpt1"/>
    <property type="match status" value="1"/>
</dbReference>
<reference evidence="7 8" key="1">
    <citation type="submission" date="2018-07" db="EMBL/GenBank/DDBJ databases">
        <title>Anaerosacharophilus polymeroproducens gen. nov. sp. nov., an anaerobic bacterium isolated from salt field.</title>
        <authorList>
            <person name="Kim W."/>
            <person name="Yang S.-H."/>
            <person name="Oh J."/>
            <person name="Lee J.-H."/>
            <person name="Kwon K.K."/>
        </authorList>
    </citation>
    <scope>NUCLEOTIDE SEQUENCE [LARGE SCALE GENOMIC DNA]</scope>
    <source>
        <strain evidence="7 8">MCWD5</strain>
    </source>
</reference>
<feature type="transmembrane region" description="Helical" evidence="5">
    <location>
        <begin position="85"/>
        <end position="106"/>
    </location>
</feature>
<feature type="domain" description="V-ATPase proteolipid subunit C-like" evidence="6">
    <location>
        <begin position="92"/>
        <end position="150"/>
    </location>
</feature>
<protein>
    <submittedName>
        <fullName evidence="7">V-type ATP synthase subunit K</fullName>
    </submittedName>
</protein>
<feature type="transmembrane region" description="Helical" evidence="5">
    <location>
        <begin position="60"/>
        <end position="78"/>
    </location>
</feature>
<evidence type="ECO:0000313" key="7">
    <source>
        <dbReference type="EMBL" id="RDU21820.1"/>
    </source>
</evidence>
<proteinExistence type="predicted"/>
<dbReference type="InterPro" id="IPR035921">
    <property type="entry name" value="F/V-ATP_Csub_sf"/>
</dbReference>
<dbReference type="FunFam" id="1.20.120.610:FF:000005">
    <property type="entry name" value="V-type sodium ATPase subunit K"/>
    <property type="match status" value="1"/>
</dbReference>
<dbReference type="OrthoDB" id="384481at2"/>
<name>A0A371AQV6_9FIRM</name>
<evidence type="ECO:0000256" key="3">
    <source>
        <dbReference type="ARBA" id="ARBA00022989"/>
    </source>
</evidence>
<evidence type="ECO:0000256" key="1">
    <source>
        <dbReference type="ARBA" id="ARBA00004141"/>
    </source>
</evidence>
<gene>
    <name evidence="7" type="ORF">DWV06_17705</name>
</gene>
<evidence type="ECO:0000313" key="8">
    <source>
        <dbReference type="Proteomes" id="UP000255036"/>
    </source>
</evidence>
<evidence type="ECO:0000256" key="2">
    <source>
        <dbReference type="ARBA" id="ARBA00022692"/>
    </source>
</evidence>
<organism evidence="7 8">
    <name type="scientific">Anaerosacchariphilus polymeriproducens</name>
    <dbReference type="NCBI Taxonomy" id="1812858"/>
    <lineage>
        <taxon>Bacteria</taxon>
        <taxon>Bacillati</taxon>
        <taxon>Bacillota</taxon>
        <taxon>Clostridia</taxon>
        <taxon>Lachnospirales</taxon>
        <taxon>Lachnospiraceae</taxon>
        <taxon>Anaerosacchariphilus</taxon>
    </lineage>
</organism>
<keyword evidence="8" id="KW-1185">Reference proteome</keyword>
<evidence type="ECO:0000256" key="5">
    <source>
        <dbReference type="SAM" id="Phobius"/>
    </source>
</evidence>
<dbReference type="NCBIfam" id="NF005124">
    <property type="entry name" value="PRK06558.1"/>
    <property type="match status" value="1"/>
</dbReference>
<keyword evidence="3 5" id="KW-1133">Transmembrane helix</keyword>
<dbReference type="Proteomes" id="UP000255036">
    <property type="component" value="Unassembled WGS sequence"/>
</dbReference>
<feature type="transmembrane region" description="Helical" evidence="5">
    <location>
        <begin position="140"/>
        <end position="158"/>
    </location>
</feature>
<comment type="subcellular location">
    <subcellularLocation>
        <location evidence="1">Membrane</location>
        <topology evidence="1">Multi-pass membrane protein</topology>
    </subcellularLocation>
</comment>
<comment type="caution">
    <text evidence="7">The sequence shown here is derived from an EMBL/GenBank/DDBJ whole genome shotgun (WGS) entry which is preliminary data.</text>
</comment>
<dbReference type="Gene3D" id="1.20.120.610">
    <property type="entry name" value="lithium bound rotor ring of v- atpase"/>
    <property type="match status" value="1"/>
</dbReference>
<keyword evidence="2 5" id="KW-0812">Transmembrane</keyword>